<evidence type="ECO:0000259" key="4">
    <source>
        <dbReference type="PROSITE" id="PS50048"/>
    </source>
</evidence>
<dbReference type="GO" id="GO:0008270">
    <property type="term" value="F:zinc ion binding"/>
    <property type="evidence" value="ECO:0007669"/>
    <property type="project" value="InterPro"/>
</dbReference>
<dbReference type="Gene3D" id="4.10.240.10">
    <property type="entry name" value="Zn(2)-C6 fungal-type DNA-binding domain"/>
    <property type="match status" value="1"/>
</dbReference>
<feature type="domain" description="Zn(2)-C6 fungal-type" evidence="4">
    <location>
        <begin position="18"/>
        <end position="49"/>
    </location>
</feature>
<reference evidence="6" key="1">
    <citation type="journal article" date="2013" name="New Phytol.">
        <title>Comparative genomic and transcriptomic analyses reveal the hemibiotrophic stage shift of Colletotrichum fungi.</title>
        <authorList>
            <person name="Gan P."/>
            <person name="Ikeda K."/>
            <person name="Irieda H."/>
            <person name="Narusaka M."/>
            <person name="O'Connell R.J."/>
            <person name="Narusaka Y."/>
            <person name="Takano Y."/>
            <person name="Kubo Y."/>
            <person name="Shirasu K."/>
        </authorList>
    </citation>
    <scope>NUCLEOTIDE SEQUENCE [LARGE SCALE GENOMIC DNA]</scope>
    <source>
        <strain evidence="6">104-T / ATCC 96160 / CBS 514.97 / LARS 414 / MAFF 240422</strain>
    </source>
</reference>
<dbReference type="PROSITE" id="PS00463">
    <property type="entry name" value="ZN2_CY6_FUNGAL_1"/>
    <property type="match status" value="1"/>
</dbReference>
<gene>
    <name evidence="5" type="primary">aurR2-3</name>
    <name evidence="5" type="ORF">Cob_v012485</name>
</gene>
<dbReference type="Pfam" id="PF04082">
    <property type="entry name" value="Fungal_trans"/>
    <property type="match status" value="1"/>
</dbReference>
<dbReference type="CDD" id="cd00067">
    <property type="entry name" value="GAL4"/>
    <property type="match status" value="1"/>
</dbReference>
<dbReference type="InterPro" id="IPR001138">
    <property type="entry name" value="Zn2Cys6_DnaBD"/>
</dbReference>
<dbReference type="GO" id="GO:0006351">
    <property type="term" value="P:DNA-templated transcription"/>
    <property type="evidence" value="ECO:0007669"/>
    <property type="project" value="InterPro"/>
</dbReference>
<sequence>MAALAGDPLRTTQRAPKSCRLCASRKVKCDKSVPCSTCIRRGEADKCARETVIVRGEVTRGKDASDTPTYEDLMRENERLRDELATKTHVAPIVSQPLLRPRKPQHLLECHDVLEEMVFDSSLLPQSTKRILNWGEIQLPNQKSSQRLIAYDQKWNSWVHYALEYPQFDQEHDHFMQSLGRGKSIKDWDPSWLSVYFSVITAALLMMDDEEASSILPAGNHSILLHNWYHAALFCLDQADFMRKSNIHVVQAIAILGMCFFNFGDAELSRHLWSCAIRIAQQLGLDGSQKDVIPKEMGVEAQHRLWWTLVICEWLAVPYHVPQVDEGDFSVPLPSMDSGPALPGGIQPVQYHIFMARTSIVYHRFRSALRDGARSVAEIVRLADDELAEVINTLPEHLEPDGGRSKAMQKLEIDHPWIKWQRFDISLVLLHHRMRINRALQNEWLKSPREYGWARSVCIRSAVDIIWITHNWDQPAAMRRQWALSLHIFVAAIFLLRESHNKVLNHEADFDDEIQLAIEYLDHVKSRNAIAARASDILRNSVKTNDERESLK</sequence>
<accession>A0A484F9C1</accession>
<dbReference type="AlphaFoldDB" id="A0A484F9C1"/>
<keyword evidence="2" id="KW-0479">Metal-binding</keyword>
<dbReference type="PANTHER" id="PTHR31001">
    <property type="entry name" value="UNCHARACTERIZED TRANSCRIPTIONAL REGULATORY PROTEIN"/>
    <property type="match status" value="1"/>
</dbReference>
<evidence type="ECO:0000313" key="5">
    <source>
        <dbReference type="EMBL" id="TDZ14654.1"/>
    </source>
</evidence>
<dbReference type="Proteomes" id="UP000014480">
    <property type="component" value="Unassembled WGS sequence"/>
</dbReference>
<dbReference type="CDD" id="cd12148">
    <property type="entry name" value="fungal_TF_MHR"/>
    <property type="match status" value="1"/>
</dbReference>
<evidence type="ECO:0000256" key="1">
    <source>
        <dbReference type="ARBA" id="ARBA00004123"/>
    </source>
</evidence>
<dbReference type="PANTHER" id="PTHR31001:SF76">
    <property type="entry name" value="ZN(2)-C6 FUNGAL-TYPE DOMAIN-CONTAINING PROTEIN"/>
    <property type="match status" value="1"/>
</dbReference>
<reference evidence="6" key="2">
    <citation type="journal article" date="2019" name="Mol. Plant Microbe Interact.">
        <title>Genome sequence resources for four phytopathogenic fungi from the Colletotrichum orbiculare species complex.</title>
        <authorList>
            <person name="Gan P."/>
            <person name="Tsushima A."/>
            <person name="Narusaka M."/>
            <person name="Narusaka Y."/>
            <person name="Takano Y."/>
            <person name="Kubo Y."/>
            <person name="Shirasu K."/>
        </authorList>
    </citation>
    <scope>GENOME REANNOTATION</scope>
    <source>
        <strain evidence="6">104-T / ATCC 96160 / CBS 514.97 / LARS 414 / MAFF 240422</strain>
    </source>
</reference>
<dbReference type="EMBL" id="AMCV02000049">
    <property type="protein sequence ID" value="TDZ14654.1"/>
    <property type="molecule type" value="Genomic_DNA"/>
</dbReference>
<organism evidence="5 6">
    <name type="scientific">Colletotrichum orbiculare (strain 104-T / ATCC 96160 / CBS 514.97 / LARS 414 / MAFF 240422)</name>
    <name type="common">Cucumber anthracnose fungus</name>
    <name type="synonym">Colletotrichum lagenarium</name>
    <dbReference type="NCBI Taxonomy" id="1213857"/>
    <lineage>
        <taxon>Eukaryota</taxon>
        <taxon>Fungi</taxon>
        <taxon>Dikarya</taxon>
        <taxon>Ascomycota</taxon>
        <taxon>Pezizomycotina</taxon>
        <taxon>Sordariomycetes</taxon>
        <taxon>Hypocreomycetidae</taxon>
        <taxon>Glomerellales</taxon>
        <taxon>Glomerellaceae</taxon>
        <taxon>Colletotrichum</taxon>
        <taxon>Colletotrichum orbiculare species complex</taxon>
    </lineage>
</organism>
<dbReference type="STRING" id="1213857.A0A484F9C1"/>
<dbReference type="PROSITE" id="PS50048">
    <property type="entry name" value="ZN2_CY6_FUNGAL_2"/>
    <property type="match status" value="1"/>
</dbReference>
<dbReference type="GO" id="GO:0003677">
    <property type="term" value="F:DNA binding"/>
    <property type="evidence" value="ECO:0007669"/>
    <property type="project" value="InterPro"/>
</dbReference>
<evidence type="ECO:0000256" key="2">
    <source>
        <dbReference type="ARBA" id="ARBA00022723"/>
    </source>
</evidence>
<protein>
    <submittedName>
        <fullName evidence="5">Aurofusarin cluster transcription factor aurR2</fullName>
    </submittedName>
</protein>
<dbReference type="GO" id="GO:0000981">
    <property type="term" value="F:DNA-binding transcription factor activity, RNA polymerase II-specific"/>
    <property type="evidence" value="ECO:0007669"/>
    <property type="project" value="InterPro"/>
</dbReference>
<comment type="subcellular location">
    <subcellularLocation>
        <location evidence="1">Nucleus</location>
    </subcellularLocation>
</comment>
<dbReference type="SMART" id="SM00906">
    <property type="entry name" value="Fungal_trans"/>
    <property type="match status" value="1"/>
</dbReference>
<keyword evidence="3" id="KW-0539">Nucleus</keyword>
<evidence type="ECO:0000313" key="6">
    <source>
        <dbReference type="Proteomes" id="UP000014480"/>
    </source>
</evidence>
<dbReference type="SUPFAM" id="SSF57701">
    <property type="entry name" value="Zn2/Cys6 DNA-binding domain"/>
    <property type="match status" value="1"/>
</dbReference>
<evidence type="ECO:0000256" key="3">
    <source>
        <dbReference type="ARBA" id="ARBA00023242"/>
    </source>
</evidence>
<comment type="caution">
    <text evidence="5">The sequence shown here is derived from an EMBL/GenBank/DDBJ whole genome shotgun (WGS) entry which is preliminary data.</text>
</comment>
<keyword evidence="6" id="KW-1185">Reference proteome</keyword>
<dbReference type="OrthoDB" id="1747771at2759"/>
<name>A0A484F9C1_COLOR</name>
<proteinExistence type="predicted"/>
<dbReference type="GO" id="GO:0005634">
    <property type="term" value="C:nucleus"/>
    <property type="evidence" value="ECO:0007669"/>
    <property type="project" value="UniProtKB-SubCell"/>
</dbReference>
<dbReference type="InterPro" id="IPR036864">
    <property type="entry name" value="Zn2-C6_fun-type_DNA-bd_sf"/>
</dbReference>
<dbReference type="SMART" id="SM00066">
    <property type="entry name" value="GAL4"/>
    <property type="match status" value="1"/>
</dbReference>
<dbReference type="InterPro" id="IPR007219">
    <property type="entry name" value="XnlR_reg_dom"/>
</dbReference>
<dbReference type="InterPro" id="IPR050613">
    <property type="entry name" value="Sec_Metabolite_Reg"/>
</dbReference>